<accession>B8HTY6</accession>
<evidence type="ECO:0000313" key="1">
    <source>
        <dbReference type="EMBL" id="ACL42906.1"/>
    </source>
</evidence>
<dbReference type="Pfam" id="PF13385">
    <property type="entry name" value="Laminin_G_3"/>
    <property type="match status" value="1"/>
</dbReference>
<dbReference type="NCBIfam" id="TIGR04447">
    <property type="entry name" value="PatC_TenC_TruC"/>
    <property type="match status" value="1"/>
</dbReference>
<dbReference type="InterPro" id="IPR031035">
    <property type="entry name" value="PatC_TenC_TruC"/>
</dbReference>
<name>B8HTY6_CYAP4</name>
<dbReference type="HOGENOM" id="CLU_1041843_0_0_3"/>
<dbReference type="Gene3D" id="2.60.120.200">
    <property type="match status" value="1"/>
</dbReference>
<sequence length="283" mass="31752">MLPQESTIKNIRKSPLLQESNTAATMSEQMQNILVFANDHQGIAAGKGALAQGPFTIEAWVYLTNPATETQIIFAEGTALLYLESGELKFRANSSVEPITSVGAELLPDQWYHLAISRRSRRPGDTKLYINSEQNDNQISVPAITTIGHTYLATHPERSNCGLQGKLLEVRVWRHARSHSEIQANMMYFLSGRELGLVRCWSLTEGMGTVIADKTLNRVQGKVLGDATWESSTVPVQVNTNRSTHLCHATGMEDYGYWFKEISQWQKDVSQNDRPYLRGRIWG</sequence>
<gene>
    <name evidence="1" type="ordered locus">Cyan7425_0515</name>
</gene>
<dbReference type="EMBL" id="CP001344">
    <property type="protein sequence ID" value="ACL42906.1"/>
    <property type="molecule type" value="Genomic_DNA"/>
</dbReference>
<protein>
    <recommendedName>
        <fullName evidence="2">LamG domain protein jellyroll fold domain protein</fullName>
    </recommendedName>
</protein>
<evidence type="ECO:0008006" key="2">
    <source>
        <dbReference type="Google" id="ProtNLM"/>
    </source>
</evidence>
<organism evidence="1">
    <name type="scientific">Cyanothece sp. (strain PCC 7425 / ATCC 29141)</name>
    <dbReference type="NCBI Taxonomy" id="395961"/>
    <lineage>
        <taxon>Bacteria</taxon>
        <taxon>Bacillati</taxon>
        <taxon>Cyanobacteriota</taxon>
        <taxon>Cyanophyceae</taxon>
        <taxon>Gomontiellales</taxon>
        <taxon>Cyanothecaceae</taxon>
        <taxon>Cyanothece</taxon>
    </lineage>
</organism>
<dbReference type="eggNOG" id="COG3266">
    <property type="taxonomic scope" value="Bacteria"/>
</dbReference>
<dbReference type="KEGG" id="cyn:Cyan7425_0515"/>
<dbReference type="SUPFAM" id="SSF49899">
    <property type="entry name" value="Concanavalin A-like lectins/glucanases"/>
    <property type="match status" value="1"/>
</dbReference>
<reference evidence="1" key="1">
    <citation type="submission" date="2009-01" db="EMBL/GenBank/DDBJ databases">
        <title>Complete sequence of chromosome Cyanothece sp. PCC 7425.</title>
        <authorList>
            <consortium name="US DOE Joint Genome Institute"/>
            <person name="Lucas S."/>
            <person name="Copeland A."/>
            <person name="Lapidus A."/>
            <person name="Glavina del Rio T."/>
            <person name="Dalin E."/>
            <person name="Tice H."/>
            <person name="Bruce D."/>
            <person name="Goodwin L."/>
            <person name="Pitluck S."/>
            <person name="Sims D."/>
            <person name="Meineke L."/>
            <person name="Brettin T."/>
            <person name="Detter J.C."/>
            <person name="Han C."/>
            <person name="Larimer F."/>
            <person name="Land M."/>
            <person name="Hauser L."/>
            <person name="Kyrpides N."/>
            <person name="Ovchinnikova G."/>
            <person name="Liberton M."/>
            <person name="Stoeckel J."/>
            <person name="Banerjee A."/>
            <person name="Singh A."/>
            <person name="Page L."/>
            <person name="Sato H."/>
            <person name="Zhao L."/>
            <person name="Sherman L."/>
            <person name="Pakrasi H."/>
            <person name="Richardson P."/>
        </authorList>
    </citation>
    <scope>NUCLEOTIDE SEQUENCE</scope>
    <source>
        <strain evidence="1">PCC 7425</strain>
    </source>
</reference>
<dbReference type="STRING" id="395961.Cyan7425_0515"/>
<proteinExistence type="predicted"/>
<dbReference type="AlphaFoldDB" id="B8HTY6"/>
<dbReference type="InterPro" id="IPR013320">
    <property type="entry name" value="ConA-like_dom_sf"/>
</dbReference>